<reference evidence="3 4" key="1">
    <citation type="journal article" date="2019" name="Sci. Rep.">
        <title>Nanopore sequencing improves the draft genome of the human pathogenic amoeba Naegleria fowleri.</title>
        <authorList>
            <person name="Liechti N."/>
            <person name="Schurch N."/>
            <person name="Bruggmann R."/>
            <person name="Wittwer M."/>
        </authorList>
    </citation>
    <scope>NUCLEOTIDE SEQUENCE [LARGE SCALE GENOMIC DNA]</scope>
    <source>
        <strain evidence="3 4">ATCC 30894</strain>
    </source>
</reference>
<dbReference type="OMA" id="NSTHIVM"/>
<dbReference type="Pfam" id="PF00149">
    <property type="entry name" value="Metallophos"/>
    <property type="match status" value="1"/>
</dbReference>
<dbReference type="InterPro" id="IPR029052">
    <property type="entry name" value="Metallo-depent_PP-like"/>
</dbReference>
<feature type="transmembrane region" description="Helical" evidence="1">
    <location>
        <begin position="6"/>
        <end position="29"/>
    </location>
</feature>
<dbReference type="InterPro" id="IPR051158">
    <property type="entry name" value="Metallophosphoesterase_sf"/>
</dbReference>
<comment type="caution">
    <text evidence="3">The sequence shown here is derived from an EMBL/GenBank/DDBJ whole genome shotgun (WGS) entry which is preliminary data.</text>
</comment>
<dbReference type="Gene3D" id="3.60.21.10">
    <property type="match status" value="1"/>
</dbReference>
<accession>A0A6A5BGB0</accession>
<dbReference type="InterPro" id="IPR004843">
    <property type="entry name" value="Calcineurin-like_PHP"/>
</dbReference>
<proteinExistence type="predicted"/>
<dbReference type="Proteomes" id="UP000444721">
    <property type="component" value="Unassembled WGS sequence"/>
</dbReference>
<gene>
    <name evidence="3" type="ORF">FDP41_007073</name>
</gene>
<dbReference type="GeneID" id="68114291"/>
<dbReference type="SUPFAM" id="SSF56300">
    <property type="entry name" value="Metallo-dependent phosphatases"/>
    <property type="match status" value="1"/>
</dbReference>
<keyword evidence="4" id="KW-1185">Reference proteome</keyword>
<dbReference type="RefSeq" id="XP_044558399.1">
    <property type="nucleotide sequence ID" value="XM_044710778.1"/>
</dbReference>
<dbReference type="PANTHER" id="PTHR31302:SF0">
    <property type="entry name" value="TRANSMEMBRANE PROTEIN WITH METALLOPHOSPHOESTERASE DOMAIN"/>
    <property type="match status" value="1"/>
</dbReference>
<keyword evidence="1" id="KW-0812">Transmembrane</keyword>
<evidence type="ECO:0000256" key="1">
    <source>
        <dbReference type="SAM" id="Phobius"/>
    </source>
</evidence>
<dbReference type="AlphaFoldDB" id="A0A6A5BGB0"/>
<sequence length="372" mass="42811">MFCKVVLTFCSRVFLIVLGLFLVLIAIPLKPIKTRHLHSLIRYISKSTQHHQLLELERFRVQTKCGSSKHLNQKPLKIVQFSDLHYDAFEEPPTLPKHLEQEMIEKVKLERPDYVVISGDFVHGEVKVSAPKLCREVLKPISMVMKEIHEDHSNRMFGVLGNHDLHAGQRDWLVSILEREGNVRILDNDFYYNEQDQLLLMGLPDYDKDYFNTAIVAHRMKDIPISPCATRIVLSHIPDSADCLLLNKVKESKGRCGANLNAQIVLSGHTHGGQFRVPFMKEGVIAYMFRQLPDSVMNFLLNAIKMTNPVLHWEWSGGMFEKDPNSNDLQSYSSRELKLNDNKTYLHVNRGVGGHFGFRLFCHPEMTVLELQ</sequence>
<feature type="domain" description="Calcineurin-like phosphoesterase" evidence="2">
    <location>
        <begin position="76"/>
        <end position="272"/>
    </location>
</feature>
<keyword evidence="1" id="KW-1133">Transmembrane helix</keyword>
<dbReference type="GO" id="GO:0016787">
    <property type="term" value="F:hydrolase activity"/>
    <property type="evidence" value="ECO:0007669"/>
    <property type="project" value="InterPro"/>
</dbReference>
<evidence type="ECO:0000313" key="3">
    <source>
        <dbReference type="EMBL" id="KAF0973686.1"/>
    </source>
</evidence>
<organism evidence="3 4">
    <name type="scientific">Naegleria fowleri</name>
    <name type="common">Brain eating amoeba</name>
    <dbReference type="NCBI Taxonomy" id="5763"/>
    <lineage>
        <taxon>Eukaryota</taxon>
        <taxon>Discoba</taxon>
        <taxon>Heterolobosea</taxon>
        <taxon>Tetramitia</taxon>
        <taxon>Eutetramitia</taxon>
        <taxon>Vahlkampfiidae</taxon>
        <taxon>Naegleria</taxon>
    </lineage>
</organism>
<dbReference type="VEuPathDB" id="AmoebaDB:NfTy_008620"/>
<keyword evidence="1" id="KW-0472">Membrane</keyword>
<dbReference type="VEuPathDB" id="AmoebaDB:FDP41_007073"/>
<dbReference type="PANTHER" id="PTHR31302">
    <property type="entry name" value="TRANSMEMBRANE PROTEIN WITH METALLOPHOSPHOESTERASE DOMAIN-RELATED"/>
    <property type="match status" value="1"/>
</dbReference>
<dbReference type="OrthoDB" id="783096at2759"/>
<protein>
    <recommendedName>
        <fullName evidence="2">Calcineurin-like phosphoesterase domain-containing protein</fullName>
    </recommendedName>
</protein>
<evidence type="ECO:0000259" key="2">
    <source>
        <dbReference type="Pfam" id="PF00149"/>
    </source>
</evidence>
<name>A0A6A5BGB0_NAEFO</name>
<dbReference type="VEuPathDB" id="AmoebaDB:NF0116070"/>
<dbReference type="EMBL" id="VFQX01000058">
    <property type="protein sequence ID" value="KAF0973686.1"/>
    <property type="molecule type" value="Genomic_DNA"/>
</dbReference>
<evidence type="ECO:0000313" key="4">
    <source>
        <dbReference type="Proteomes" id="UP000444721"/>
    </source>
</evidence>